<evidence type="ECO:0000256" key="2">
    <source>
        <dbReference type="SAM" id="SignalP"/>
    </source>
</evidence>
<evidence type="ECO:0000256" key="1">
    <source>
        <dbReference type="SAM" id="MobiDB-lite"/>
    </source>
</evidence>
<dbReference type="EMBL" id="GANP01012961">
    <property type="protein sequence ID" value="JAB71507.1"/>
    <property type="molecule type" value="mRNA"/>
</dbReference>
<accession>V5H9V3</accession>
<dbReference type="AlphaFoldDB" id="V5H9V3"/>
<evidence type="ECO:0000313" key="3">
    <source>
        <dbReference type="EMBL" id="JAB71507.1"/>
    </source>
</evidence>
<feature type="compositionally biased region" description="Basic and acidic residues" evidence="1">
    <location>
        <begin position="54"/>
        <end position="71"/>
    </location>
</feature>
<organism evidence="3">
    <name type="scientific">Ixodes ricinus</name>
    <name type="common">Common tick</name>
    <name type="synonym">Acarus ricinus</name>
    <dbReference type="NCBI Taxonomy" id="34613"/>
    <lineage>
        <taxon>Eukaryota</taxon>
        <taxon>Metazoa</taxon>
        <taxon>Ecdysozoa</taxon>
        <taxon>Arthropoda</taxon>
        <taxon>Chelicerata</taxon>
        <taxon>Arachnida</taxon>
        <taxon>Acari</taxon>
        <taxon>Parasitiformes</taxon>
        <taxon>Ixodida</taxon>
        <taxon>Ixodoidea</taxon>
        <taxon>Ixodidae</taxon>
        <taxon>Ixodinae</taxon>
        <taxon>Ixodes</taxon>
    </lineage>
</organism>
<protein>
    <submittedName>
        <fullName evidence="3">Putative secreted protein</fullName>
    </submittedName>
</protein>
<proteinExistence type="evidence at transcript level"/>
<feature type="signal peptide" evidence="2">
    <location>
        <begin position="1"/>
        <end position="24"/>
    </location>
</feature>
<feature type="chain" id="PRO_5004737816" evidence="2">
    <location>
        <begin position="25"/>
        <end position="183"/>
    </location>
</feature>
<sequence>MKSFTLCLFLGVLLIVAWSSISSGAPGRNGPPQERLDDANSNQLESLRTLESQTEQKEDTDGSWHNKDVRRERKVNRHHQVGPGMKSQVRRLKVRKAIPKRHQTKIAKKASLRKRMKKVSPRRVKKMSLKKIVKKVSLRKRVKRVKKVNLRKRVKKAKRIKGTWVMQSFLHKGFIHEEVTISI</sequence>
<reference evidence="3" key="1">
    <citation type="journal article" date="2015" name="Sci. Rep.">
        <title>Tissue- and time-dependent transcription in Ixodes ricinus salivary glands and midguts when blood feeding on the vertebrate host.</title>
        <authorList>
            <person name="Kotsyfakis M."/>
            <person name="Schwarz A."/>
            <person name="Erhart J."/>
            <person name="Ribeiro J.M."/>
        </authorList>
    </citation>
    <scope>NUCLEOTIDE SEQUENCE</scope>
    <source>
        <tissue evidence="3">Salivary gland and midgut</tissue>
    </source>
</reference>
<keyword evidence="2" id="KW-0732">Signal</keyword>
<name>V5H9V3_IXORI</name>
<feature type="region of interest" description="Disordered" evidence="1">
    <location>
        <begin position="49"/>
        <end position="87"/>
    </location>
</feature>